<protein>
    <submittedName>
        <fullName evidence="3">Uncharacterized protein</fullName>
    </submittedName>
</protein>
<feature type="coiled-coil region" evidence="1">
    <location>
        <begin position="1934"/>
        <end position="2037"/>
    </location>
</feature>
<dbReference type="GO" id="GO:0005200">
    <property type="term" value="F:structural constituent of cytoskeleton"/>
    <property type="evidence" value="ECO:0007669"/>
    <property type="project" value="TreeGrafter"/>
</dbReference>
<proteinExistence type="predicted"/>
<feature type="coiled-coil region" evidence="1">
    <location>
        <begin position="1504"/>
        <end position="1581"/>
    </location>
</feature>
<dbReference type="Proteomes" id="UP000001058">
    <property type="component" value="Unassembled WGS sequence"/>
</dbReference>
<organism evidence="4">
    <name type="scientific">Volvox carteri f. nagariensis</name>
    <dbReference type="NCBI Taxonomy" id="3068"/>
    <lineage>
        <taxon>Eukaryota</taxon>
        <taxon>Viridiplantae</taxon>
        <taxon>Chlorophyta</taxon>
        <taxon>core chlorophytes</taxon>
        <taxon>Chlorophyceae</taxon>
        <taxon>CS clade</taxon>
        <taxon>Chlamydomonadales</taxon>
        <taxon>Volvocaceae</taxon>
        <taxon>Volvox</taxon>
    </lineage>
</organism>
<feature type="compositionally biased region" description="Low complexity" evidence="2">
    <location>
        <begin position="949"/>
        <end position="958"/>
    </location>
</feature>
<feature type="coiled-coil region" evidence="1">
    <location>
        <begin position="770"/>
        <end position="828"/>
    </location>
</feature>
<feature type="coiled-coil region" evidence="1">
    <location>
        <begin position="1628"/>
        <end position="1690"/>
    </location>
</feature>
<feature type="region of interest" description="Disordered" evidence="2">
    <location>
        <begin position="2847"/>
        <end position="2869"/>
    </location>
</feature>
<feature type="coiled-coil region" evidence="1">
    <location>
        <begin position="2099"/>
        <end position="2151"/>
    </location>
</feature>
<feature type="region of interest" description="Disordered" evidence="2">
    <location>
        <begin position="2749"/>
        <end position="2768"/>
    </location>
</feature>
<dbReference type="eggNOG" id="ENOG502RRFJ">
    <property type="taxonomic scope" value="Eukaryota"/>
</dbReference>
<feature type="region of interest" description="Disordered" evidence="2">
    <location>
        <begin position="384"/>
        <end position="406"/>
    </location>
</feature>
<gene>
    <name evidence="3" type="ORF">VOLCADRAFT_118777</name>
</gene>
<dbReference type="GeneID" id="9625021"/>
<name>D8U7D0_VOLCA</name>
<feature type="coiled-coil region" evidence="1">
    <location>
        <begin position="2181"/>
        <end position="2208"/>
    </location>
</feature>
<feature type="coiled-coil region" evidence="1">
    <location>
        <begin position="1252"/>
        <end position="1433"/>
    </location>
</feature>
<feature type="region of interest" description="Disordered" evidence="2">
    <location>
        <begin position="281"/>
        <end position="304"/>
    </location>
</feature>
<evidence type="ECO:0000313" key="3">
    <source>
        <dbReference type="EMBL" id="EFJ44400.1"/>
    </source>
</evidence>
<keyword evidence="4" id="KW-1185">Reference proteome</keyword>
<accession>D8U7D0</accession>
<dbReference type="InParanoid" id="D8U7D0"/>
<sequence>MFPRKMVVSSRHGSQREQHFCAFQRRFFTARDIIDLINNLQKSAKIATEEASSIHGNEQVNRIKAKCSKVCGLANRLIDLYVATIKAKVARILRKLGLGQTRGQELLYHHLMLLQALVDKAFASFNAVQHAEAARIKQAKLGVDCRRENSGAVTWRTPATPADRKATFRPGSLGSLPQPAQHMDVRDLLQEARTQFLLMADELVDLKNKIISIDRIRIHDAVVAAVAEGEVPDPLPKVKAPPDGIAYGFNTRYVSEGGCDSTLTFGKSNSLRAASDTGPQALTITSNLSPRREANASPTMLQSPRTSRLVHASFEVPPAIGASAAAAALLVVNEQKPYLPSHVGLRSVSVPGGIAGSQSHSPTSMGSPRAANSFYAITPRSRMAISHGGDPEQASSTSPSRQLSTRDPIRENELQGSAQLPDAASLAEPAGPATCHGTGPGMLKKPDAKESADSTSVTARPWNLATLPIAASAGSAWVGADDTGAPMQPHRASSASAYPPFGSSTDERPEGFLLPRLRDGTDFQWCDVPPAACLDFNDRVLLDDEIASPDEYPRIQMLRELVLEALRLVERDCKAMESSLAALNMSHAELDEASMRCRTRSLSSPELQAMLRDEVVLMPLAGELDATDTGDMANEALATVLQRLSTVLDRLRRLEESTAEMEQALARERQVRTDAEADAARLKVDRNETNAALAMTRELLAASQQQLEQLRAQFNEVNRELGAKSTEVAPLEQQQELEVDDSTRAATALPFGMGLIGVAQEDFPPMQNVLNATEMELEGLRVEHENLRAKSELQSTELRQLQTEVSGLRAARDKLVEELQDMQQLLLQHEAPSVEDVPLVALKDPTLSDGKAAARAPSRGAPGAVGAGCTWGKGHKSSVTASADFSLKNSSTCASGVGATLCSRRATPDTTPTKKASKDVPTSMRRISSGVRSPGGGTQMKPSVKRGVPQAPSSPQPSMAIRRSGPPSASGTPRDHYFALARLEEIQFQLAQAEAARQALECQLQAAQAVIASKDSELDTANLMLREYERRSLSAAGHAHKHAVELSASVNIPLLAGGDAVALLAITPGRRGPSRNAQDDNRALICPVGATHDQFDMIARLEELQAQCAELICRAADLDTQRGQSQLDAEERAAELQATKEYIQELEEEAELLRGLADKATRQMQEKERDMLVQEQALLEARAALERAQDDCDAQISYVEAQAAKLEDAQAELLAAQALALELETRDEEQSRADADALARLRDEVTLLRSQYATSQMALEEATQELAAAQAAAEGSGKAPTEHQQAIEDLRKRASEIDVRRQELAHNLSAAEDAQASLAEQLAAAAENREYLSSQLETVTGVRDDMAAQLANKQAALNDALERLGQGEASRQQLEKQLQMDAMELEKLRTSLAHMKMEHADLQKQVVNDRAAVRDLAEKLAETELARLELAEELKKSDATCKDLGQQLLLVQESCGEQQAALASAAEMQTRTEANLARTNAALEITAAKLATAGAARDLAYCKATAADSARQELEWQIDNAETKVQSLSVQVFELEQQLRSALEREALMQEQATAFAQKRAAEAERAVESLQAALSDVQRVAWDDLGRHGSGTRLMTYFNQLRDVLNPFIQTQLETVRSEAAVQAAKVATLETKLAQAAIEQERLEIQAAAAAAHSQMLEEELRQARAENALLEEELAASRAEVAAQVKQFVLQADQLAAAHALNAEQEKLFTAEAATFKLQLEAARVDNVDLGERSACHVAELEAQIAAARSEGALQAARFTAEASRLEAQLGDARAALERQAQASATRIRFLEEQLAKAQASSIEQSDLHRAHIEELEDKLASARVAINEHTARTSAHVEDLEDQLAAARNDSASQAEKSRAQVATLLDQLVAARAEMAEQAHMSAARAADLEAQLNSARSFVAALVERSAAEVSDLVSQLDAARAAGALSADQAAREISKLEAQLGTAQSDHAALADRSASQVAELEAQLVAALAENTEQAKRSAAQASELESQLAAAMAVASEHAAAQTAELTAQLEAARANLSEQAERSSADAALLVKQLEAAHADIAMKMAQSAAHALTLEQQLCAARVKISELLSNSAAQSAALEARIITAQEQHAAQAEASAAQVAELEKQLAAAHVEMADQLKRSSSQIAALEEQLVAVHAEHSVLLERAAANTHLLEAQLAAAQAVIAEQVQSLTNHAATLETELAAALSEKSDLAARLALQTVELQAVLTAARTERDAEAERHATLVADLEAQLSASRVDTALHAGRAATMAAAFEEQMAAARGDRSAQAEQMRALEAELRSVVFALGAAKSTQEKQAENVQQLLEADLEQKKELDLRKSEAQQLRVAVAGLQVTLGQRESVVADLEVQLEKARQDLEVAVAAMGHLQTTEDRLQAAASAATAAGAAVSNAAAISAGQQQANLAVAAREQARLQAFHSYLEDIVGSHPLTVSGLRSEMSKLQAAQGAPVEQLRQVQEHASRQDAIAPEVHRKLQQRQQMIAAAELEAAGATVHQDQVAIAELAGGVQAALRTGQVVTGQEVLTADLAAEEQEVPSPGNAVDSAQRRAEAQHVVLLQAERKLSTAEITTAEAQARQRAAEEDVSVLRTLHAAFEMQASDGRQQSHIVKQQNEAMVRELTGIQQLLDRQRNVSTDLLECLTAKLKAADSDLRDARASAAELQTQLEDATGRVVAAERAALTADLEKRQVEARLAAALADSNNGRAMVQELSTELSRYREEVERVCKSLVAKQALLDKQEPQGAGSLQVGRSSQRRGSVPNAATATELQFDADLIEDFLEGCIWGMGLGASHAHAGATGLCTQLTPHRSLTADLESRALRLRALGGNVLELMSQGWHGSRLAGREPLGGPESASTGGADAG</sequence>
<evidence type="ECO:0000313" key="4">
    <source>
        <dbReference type="Proteomes" id="UP000001058"/>
    </source>
</evidence>
<feature type="coiled-coil region" evidence="1">
    <location>
        <begin position="2646"/>
        <end position="2687"/>
    </location>
</feature>
<keyword evidence="1" id="KW-0175">Coiled coil</keyword>
<feature type="compositionally biased region" description="Polar residues" evidence="2">
    <location>
        <begin position="2757"/>
        <end position="2768"/>
    </location>
</feature>
<reference evidence="3 4" key="1">
    <citation type="journal article" date="2010" name="Science">
        <title>Genomic analysis of organismal complexity in the multicellular green alga Volvox carteri.</title>
        <authorList>
            <person name="Prochnik S.E."/>
            <person name="Umen J."/>
            <person name="Nedelcu A.M."/>
            <person name="Hallmann A."/>
            <person name="Miller S.M."/>
            <person name="Nishii I."/>
            <person name="Ferris P."/>
            <person name="Kuo A."/>
            <person name="Mitros T."/>
            <person name="Fritz-Laylin L.K."/>
            <person name="Hellsten U."/>
            <person name="Chapman J."/>
            <person name="Simakov O."/>
            <person name="Rensing S.A."/>
            <person name="Terry A."/>
            <person name="Pangilinan J."/>
            <person name="Kapitonov V."/>
            <person name="Jurka J."/>
            <person name="Salamov A."/>
            <person name="Shapiro H."/>
            <person name="Schmutz J."/>
            <person name="Grimwood J."/>
            <person name="Lindquist E."/>
            <person name="Lucas S."/>
            <person name="Grigoriev I.V."/>
            <person name="Schmitt R."/>
            <person name="Kirk D."/>
            <person name="Rokhsar D.S."/>
        </authorList>
    </citation>
    <scope>NUCLEOTIDE SEQUENCE [LARGE SCALE GENOMIC DNA]</scope>
    <source>
        <strain evidence="4">f. Nagariensis / Eve</strain>
    </source>
</reference>
<dbReference type="OrthoDB" id="549741at2759"/>
<dbReference type="RefSeq" id="XP_002954507.1">
    <property type="nucleotide sequence ID" value="XM_002954461.1"/>
</dbReference>
<feature type="coiled-coil region" evidence="1">
    <location>
        <begin position="983"/>
        <end position="1031"/>
    </location>
</feature>
<feature type="region of interest" description="Disordered" evidence="2">
    <location>
        <begin position="426"/>
        <end position="459"/>
    </location>
</feature>
<feature type="coiled-coil region" evidence="1">
    <location>
        <begin position="1101"/>
        <end position="1226"/>
    </location>
</feature>
<feature type="region of interest" description="Disordered" evidence="2">
    <location>
        <begin position="903"/>
        <end position="974"/>
    </location>
</feature>
<feature type="coiled-coil region" evidence="1">
    <location>
        <begin position="2270"/>
        <end position="2374"/>
    </location>
</feature>
<feature type="coiled-coil region" evidence="1">
    <location>
        <begin position="1759"/>
        <end position="1879"/>
    </location>
</feature>
<dbReference type="PANTHER" id="PTHR47357">
    <property type="entry name" value="COP1-INTERACTIVE PROTEIN 1"/>
    <property type="match status" value="1"/>
</dbReference>
<feature type="coiled-coil region" evidence="1">
    <location>
        <begin position="644"/>
        <end position="727"/>
    </location>
</feature>
<feature type="region of interest" description="Disordered" evidence="2">
    <location>
        <begin position="480"/>
        <end position="504"/>
    </location>
</feature>
<dbReference type="EMBL" id="GL378364">
    <property type="protein sequence ID" value="EFJ44400.1"/>
    <property type="molecule type" value="Genomic_DNA"/>
</dbReference>
<dbReference type="KEGG" id="vcn:VOLCADRAFT_118777"/>
<feature type="compositionally biased region" description="Polar residues" evidence="2">
    <location>
        <begin position="393"/>
        <end position="405"/>
    </location>
</feature>
<dbReference type="GO" id="GO:0005856">
    <property type="term" value="C:cytoskeleton"/>
    <property type="evidence" value="ECO:0007669"/>
    <property type="project" value="TreeGrafter"/>
</dbReference>
<evidence type="ECO:0000256" key="1">
    <source>
        <dbReference type="SAM" id="Coils"/>
    </source>
</evidence>
<dbReference type="PANTHER" id="PTHR47357:SF1">
    <property type="entry name" value="SPINDLE POLE BODY COMPONENT 110"/>
    <property type="match status" value="1"/>
</dbReference>
<evidence type="ECO:0000256" key="2">
    <source>
        <dbReference type="SAM" id="MobiDB-lite"/>
    </source>
</evidence>